<comment type="caution">
    <text evidence="3">The sequence shown here is derived from an EMBL/GenBank/DDBJ whole genome shotgun (WGS) entry which is preliminary data.</text>
</comment>
<dbReference type="InterPro" id="IPR011009">
    <property type="entry name" value="Kinase-like_dom_sf"/>
</dbReference>
<keyword evidence="3" id="KW-0808">Transferase</keyword>
<organism evidence="3 4">
    <name type="scientific">Oopsacas minuta</name>
    <dbReference type="NCBI Taxonomy" id="111878"/>
    <lineage>
        <taxon>Eukaryota</taxon>
        <taxon>Metazoa</taxon>
        <taxon>Porifera</taxon>
        <taxon>Hexactinellida</taxon>
        <taxon>Hexasterophora</taxon>
        <taxon>Lyssacinosida</taxon>
        <taxon>Leucopsacidae</taxon>
        <taxon>Oopsacas</taxon>
    </lineage>
</organism>
<feature type="compositionally biased region" description="Basic and acidic residues" evidence="1">
    <location>
        <begin position="470"/>
        <end position="494"/>
    </location>
</feature>
<dbReference type="SMART" id="SM00220">
    <property type="entry name" value="S_TKc"/>
    <property type="match status" value="1"/>
</dbReference>
<dbReference type="AlphaFoldDB" id="A0AAV7KFT8"/>
<feature type="region of interest" description="Disordered" evidence="1">
    <location>
        <begin position="455"/>
        <end position="507"/>
    </location>
</feature>
<proteinExistence type="predicted"/>
<reference evidence="3 4" key="1">
    <citation type="journal article" date="2023" name="BMC Biol.">
        <title>The compact genome of the sponge Oopsacas minuta (Hexactinellida) is lacking key metazoan core genes.</title>
        <authorList>
            <person name="Santini S."/>
            <person name="Schenkelaars Q."/>
            <person name="Jourda C."/>
            <person name="Duchesne M."/>
            <person name="Belahbib H."/>
            <person name="Rocher C."/>
            <person name="Selva M."/>
            <person name="Riesgo A."/>
            <person name="Vervoort M."/>
            <person name="Leys S.P."/>
            <person name="Kodjabachian L."/>
            <person name="Le Bivic A."/>
            <person name="Borchiellini C."/>
            <person name="Claverie J.M."/>
            <person name="Renard E."/>
        </authorList>
    </citation>
    <scope>NUCLEOTIDE SEQUENCE [LARGE SCALE GENOMIC DNA]</scope>
    <source>
        <strain evidence="3">SPO-2</strain>
    </source>
</reference>
<feature type="domain" description="Protein kinase" evidence="2">
    <location>
        <begin position="11"/>
        <end position="254"/>
    </location>
</feature>
<dbReference type="PROSITE" id="PS00108">
    <property type="entry name" value="PROTEIN_KINASE_ST"/>
    <property type="match status" value="1"/>
</dbReference>
<dbReference type="PROSITE" id="PS50011">
    <property type="entry name" value="PROTEIN_KINASE_DOM"/>
    <property type="match status" value="1"/>
</dbReference>
<name>A0AAV7KFT8_9METZ</name>
<dbReference type="InterPro" id="IPR008271">
    <property type="entry name" value="Ser/Thr_kinase_AS"/>
</dbReference>
<dbReference type="Gene3D" id="1.10.510.10">
    <property type="entry name" value="Transferase(Phosphotransferase) domain 1"/>
    <property type="match status" value="1"/>
</dbReference>
<dbReference type="GO" id="GO:0005524">
    <property type="term" value="F:ATP binding"/>
    <property type="evidence" value="ECO:0007669"/>
    <property type="project" value="InterPro"/>
</dbReference>
<dbReference type="InterPro" id="IPR000719">
    <property type="entry name" value="Prot_kinase_dom"/>
</dbReference>
<evidence type="ECO:0000259" key="2">
    <source>
        <dbReference type="PROSITE" id="PS50011"/>
    </source>
</evidence>
<accession>A0AAV7KFT8</accession>
<protein>
    <submittedName>
        <fullName evidence="3">Serine/threonine-protein kinase STY17-like</fullName>
    </submittedName>
</protein>
<dbReference type="Proteomes" id="UP001165289">
    <property type="component" value="Unassembled WGS sequence"/>
</dbReference>
<keyword evidence="3" id="KW-0418">Kinase</keyword>
<dbReference type="Pfam" id="PF00069">
    <property type="entry name" value="Pkinase"/>
    <property type="match status" value="1"/>
</dbReference>
<keyword evidence="4" id="KW-1185">Reference proteome</keyword>
<feature type="region of interest" description="Disordered" evidence="1">
    <location>
        <begin position="519"/>
        <end position="540"/>
    </location>
</feature>
<evidence type="ECO:0000256" key="1">
    <source>
        <dbReference type="SAM" id="MobiDB-lite"/>
    </source>
</evidence>
<sequence>MDHKLISFCDIKKQARLDQGQFGVVYRAEYNELIVAAKEITPPDTGQEFVQTFRREVEINSQLDHDNVVKFYGACFDPFCIVMEYVTGITRGLKYLHDLKVLHRDLKSKNVLIEEGGGVLSPKLCDFGVSKTLNATMNVNTQEIGTVRWMAPEVMCSNTYNYKCDIYSFGVTIYEILAMDLPYKDVDPYRIMMMKAVEKRPLTLPNCVADSSHQMFVKIFKQCVEYDPTQRPKLLDLLLKLQNADLSSDSDPSLEVDEDTRLAWEFQQEEYENLAIITTADEQYAMELQQRFYQLNIQPHYKRHNTDTSSHRWHGRDYDEGIGFASRYDIDTVQHDNLVGTNTCSSGYLGTASPGSNIEFLYDPPSIQDGIDPLSLSDISNKMESEPELDLLDLTPLSEPTIRPDILTPVKFSPVPAIPEGTPAEKRRLDDMATCSGLVPSDLGSFLLLNSDFKPVPKSPSQDLTPKKKTPMDKFLKLLRSDSRNKSPEPRDRNATFSGNNNKKKTHFEVRTQSCVENNEHDDEQNFSSFHRTTSNHNAT</sequence>
<dbReference type="SUPFAM" id="SSF56112">
    <property type="entry name" value="Protein kinase-like (PK-like)"/>
    <property type="match status" value="1"/>
</dbReference>
<evidence type="ECO:0000313" key="4">
    <source>
        <dbReference type="Proteomes" id="UP001165289"/>
    </source>
</evidence>
<dbReference type="PANTHER" id="PTHR44329">
    <property type="entry name" value="SERINE/THREONINE-PROTEIN KINASE TNNI3K-RELATED"/>
    <property type="match status" value="1"/>
</dbReference>
<dbReference type="GO" id="GO:0004674">
    <property type="term" value="F:protein serine/threonine kinase activity"/>
    <property type="evidence" value="ECO:0007669"/>
    <property type="project" value="TreeGrafter"/>
</dbReference>
<feature type="compositionally biased region" description="Polar residues" evidence="1">
    <location>
        <begin position="526"/>
        <end position="540"/>
    </location>
</feature>
<dbReference type="InterPro" id="IPR051681">
    <property type="entry name" value="Ser/Thr_Kinases-Pseudokinases"/>
</dbReference>
<dbReference type="EMBL" id="JAKMXF010000051">
    <property type="protein sequence ID" value="KAI6659750.1"/>
    <property type="molecule type" value="Genomic_DNA"/>
</dbReference>
<evidence type="ECO:0000313" key="3">
    <source>
        <dbReference type="EMBL" id="KAI6659750.1"/>
    </source>
</evidence>
<gene>
    <name evidence="3" type="ORF">LOD99_10683</name>
</gene>
<dbReference type="Gene3D" id="3.30.200.20">
    <property type="entry name" value="Phosphorylase Kinase, domain 1"/>
    <property type="match status" value="1"/>
</dbReference>